<reference evidence="5" key="1">
    <citation type="journal article" date="2019" name="Int. J. Syst. Evol. Microbiol.">
        <title>The Global Catalogue of Microorganisms (GCM) 10K type strain sequencing project: providing services to taxonomists for standard genome sequencing and annotation.</title>
        <authorList>
            <consortium name="The Broad Institute Genomics Platform"/>
            <consortium name="The Broad Institute Genome Sequencing Center for Infectious Disease"/>
            <person name="Wu L."/>
            <person name="Ma J."/>
        </authorList>
    </citation>
    <scope>NUCLEOTIDE SEQUENCE [LARGE SCALE GENOMIC DNA]</scope>
    <source>
        <strain evidence="5">JCM 17304</strain>
    </source>
</reference>
<dbReference type="PROSITE" id="PS00101">
    <property type="entry name" value="HEXAPEP_TRANSFERASES"/>
    <property type="match status" value="1"/>
</dbReference>
<dbReference type="Pfam" id="PF00132">
    <property type="entry name" value="Hexapep"/>
    <property type="match status" value="1"/>
</dbReference>
<sequence>MRRSSTPHALHRLSKKINRWYVQRYIAPQFDSLGSLPDVVNPRSVVIFGDNIHLGKHAHIIAAPDNIIRITSWPSRLGETEIRIGNYCLISPGVRISAAKSVQIGDNCMFAANVYISDSDWHGIYNRIRPFRSEKPVVLENNVWLGERVIVNKGVRIGENSVIGAGSIVTKDIPANVIAAGNPARVIKNINPKRRMLKREVLFQDSEHYYEIQDELAKMALANNSWRNWLRVLLKPNKQD</sequence>
<dbReference type="InterPro" id="IPR051159">
    <property type="entry name" value="Hexapeptide_acetyltransf"/>
</dbReference>
<keyword evidence="3" id="KW-0012">Acyltransferase</keyword>
<protein>
    <recommendedName>
        <fullName evidence="6">Acetyltransferase</fullName>
    </recommendedName>
</protein>
<name>A0ABP7X366_9GAMM</name>
<proteinExistence type="predicted"/>
<dbReference type="SUPFAM" id="SSF51161">
    <property type="entry name" value="Trimeric LpxA-like enzymes"/>
    <property type="match status" value="1"/>
</dbReference>
<dbReference type="CDD" id="cd04647">
    <property type="entry name" value="LbH_MAT_like"/>
    <property type="match status" value="1"/>
</dbReference>
<dbReference type="RefSeq" id="WP_344937916.1">
    <property type="nucleotide sequence ID" value="NZ_BAABDM010000008.1"/>
</dbReference>
<evidence type="ECO:0000313" key="4">
    <source>
        <dbReference type="EMBL" id="GAA4103388.1"/>
    </source>
</evidence>
<evidence type="ECO:0000256" key="1">
    <source>
        <dbReference type="ARBA" id="ARBA00022679"/>
    </source>
</evidence>
<organism evidence="4 5">
    <name type="scientific">Zhongshania borealis</name>
    <dbReference type="NCBI Taxonomy" id="889488"/>
    <lineage>
        <taxon>Bacteria</taxon>
        <taxon>Pseudomonadati</taxon>
        <taxon>Pseudomonadota</taxon>
        <taxon>Gammaproteobacteria</taxon>
        <taxon>Cellvibrionales</taxon>
        <taxon>Spongiibacteraceae</taxon>
        <taxon>Zhongshania</taxon>
    </lineage>
</organism>
<gene>
    <name evidence="4" type="ORF">GCM10022414_31670</name>
</gene>
<keyword evidence="1" id="KW-0808">Transferase</keyword>
<dbReference type="EMBL" id="BAABDM010000008">
    <property type="protein sequence ID" value="GAA4103388.1"/>
    <property type="molecule type" value="Genomic_DNA"/>
</dbReference>
<dbReference type="InterPro" id="IPR018357">
    <property type="entry name" value="Hexapep_transf_CS"/>
</dbReference>
<accession>A0ABP7X366</accession>
<dbReference type="PANTHER" id="PTHR23416:SF78">
    <property type="entry name" value="LIPOPOLYSACCHARIDE BIOSYNTHESIS O-ACETYL TRANSFERASE WBBJ-RELATED"/>
    <property type="match status" value="1"/>
</dbReference>
<dbReference type="Proteomes" id="UP001500392">
    <property type="component" value="Unassembled WGS sequence"/>
</dbReference>
<dbReference type="PANTHER" id="PTHR23416">
    <property type="entry name" value="SIALIC ACID SYNTHASE-RELATED"/>
    <property type="match status" value="1"/>
</dbReference>
<evidence type="ECO:0000256" key="3">
    <source>
        <dbReference type="ARBA" id="ARBA00023315"/>
    </source>
</evidence>
<keyword evidence="5" id="KW-1185">Reference proteome</keyword>
<dbReference type="Pfam" id="PF14602">
    <property type="entry name" value="Hexapep_2"/>
    <property type="match status" value="1"/>
</dbReference>
<comment type="caution">
    <text evidence="4">The sequence shown here is derived from an EMBL/GenBank/DDBJ whole genome shotgun (WGS) entry which is preliminary data.</text>
</comment>
<evidence type="ECO:0000256" key="2">
    <source>
        <dbReference type="ARBA" id="ARBA00022737"/>
    </source>
</evidence>
<dbReference type="InterPro" id="IPR001451">
    <property type="entry name" value="Hexapep"/>
</dbReference>
<dbReference type="Gene3D" id="2.160.10.10">
    <property type="entry name" value="Hexapeptide repeat proteins"/>
    <property type="match status" value="1"/>
</dbReference>
<evidence type="ECO:0000313" key="5">
    <source>
        <dbReference type="Proteomes" id="UP001500392"/>
    </source>
</evidence>
<dbReference type="InterPro" id="IPR011004">
    <property type="entry name" value="Trimer_LpxA-like_sf"/>
</dbReference>
<keyword evidence="2" id="KW-0677">Repeat</keyword>
<evidence type="ECO:0008006" key="6">
    <source>
        <dbReference type="Google" id="ProtNLM"/>
    </source>
</evidence>